<dbReference type="Proteomes" id="UP001152523">
    <property type="component" value="Unassembled WGS sequence"/>
</dbReference>
<organism evidence="2 3">
    <name type="scientific">Cuscuta epithymum</name>
    <dbReference type="NCBI Taxonomy" id="186058"/>
    <lineage>
        <taxon>Eukaryota</taxon>
        <taxon>Viridiplantae</taxon>
        <taxon>Streptophyta</taxon>
        <taxon>Embryophyta</taxon>
        <taxon>Tracheophyta</taxon>
        <taxon>Spermatophyta</taxon>
        <taxon>Magnoliopsida</taxon>
        <taxon>eudicotyledons</taxon>
        <taxon>Gunneridae</taxon>
        <taxon>Pentapetalae</taxon>
        <taxon>asterids</taxon>
        <taxon>lamiids</taxon>
        <taxon>Solanales</taxon>
        <taxon>Convolvulaceae</taxon>
        <taxon>Cuscuteae</taxon>
        <taxon>Cuscuta</taxon>
        <taxon>Cuscuta subgen. Cuscuta</taxon>
    </lineage>
</organism>
<dbReference type="PANTHER" id="PTHR33625">
    <property type="entry name" value="OS08G0179900 PROTEIN"/>
    <property type="match status" value="1"/>
</dbReference>
<feature type="transmembrane region" description="Helical" evidence="1">
    <location>
        <begin position="296"/>
        <end position="314"/>
    </location>
</feature>
<accession>A0AAV0BZ91</accession>
<dbReference type="EMBL" id="CAMAPF010000005">
    <property type="protein sequence ID" value="CAH9052470.1"/>
    <property type="molecule type" value="Genomic_DNA"/>
</dbReference>
<name>A0AAV0BZ91_9ASTE</name>
<keyword evidence="1" id="KW-1133">Transmembrane helix</keyword>
<comment type="caution">
    <text evidence="2">The sequence shown here is derived from an EMBL/GenBank/DDBJ whole genome shotgun (WGS) entry which is preliminary data.</text>
</comment>
<evidence type="ECO:0000313" key="3">
    <source>
        <dbReference type="Proteomes" id="UP001152523"/>
    </source>
</evidence>
<proteinExistence type="predicted"/>
<protein>
    <submittedName>
        <fullName evidence="2">Uncharacterized protein</fullName>
    </submittedName>
</protein>
<dbReference type="AlphaFoldDB" id="A0AAV0BZ91"/>
<evidence type="ECO:0000256" key="1">
    <source>
        <dbReference type="SAM" id="Phobius"/>
    </source>
</evidence>
<keyword evidence="1" id="KW-0812">Transmembrane</keyword>
<dbReference type="PANTHER" id="PTHR33625:SF4">
    <property type="entry name" value="OS08G0179900 PROTEIN"/>
    <property type="match status" value="1"/>
</dbReference>
<sequence length="317" mass="32624">MGGGGAMKAAAKVAGIGVANSVRGFVPDHPVCAAARMAVRPVSVFAGSSSSDDAKGLMLPVSAVDGASVQMPCSEFDDWEFPDVEEGPPPRLIFSGTPTLQEAKEATSDLKEAIENVFLSPKNKFGGSRATGADLFSNSNDVDTKSCVNAETAVIKSLAPTNAFQAFMLLCESSAAQNVVASIACDPNVHSAVMVNPELQKFLTTFKSGPCHPGGDNVGVEESVGENDAPYQAASKSIDKPAHTGSGFADFFKNIKVAVVDMINSLSGYLENIFSGGYSVVGSGDGSAKVSGVDKAIGASFMGLAVMVIMVVLLKRA</sequence>
<gene>
    <name evidence="2" type="ORF">CEPIT_LOCUS375</name>
</gene>
<evidence type="ECO:0000313" key="2">
    <source>
        <dbReference type="EMBL" id="CAH9052470.1"/>
    </source>
</evidence>
<keyword evidence="1" id="KW-0472">Membrane</keyword>
<keyword evidence="3" id="KW-1185">Reference proteome</keyword>
<reference evidence="2" key="1">
    <citation type="submission" date="2022-07" db="EMBL/GenBank/DDBJ databases">
        <authorList>
            <person name="Macas J."/>
            <person name="Novak P."/>
            <person name="Neumann P."/>
        </authorList>
    </citation>
    <scope>NUCLEOTIDE SEQUENCE</scope>
</reference>